<evidence type="ECO:0000313" key="1">
    <source>
        <dbReference type="EMBL" id="DAD20245.1"/>
    </source>
</evidence>
<keyword evidence="2" id="KW-1185">Reference proteome</keyword>
<reference evidence="1 2" key="1">
    <citation type="journal article" date="2020" name="Mol. Biol. Evol.">
        <title>Distinct Expression and Methylation Patterns for Genes with Different Fates following a Single Whole-Genome Duplication in Flowering Plants.</title>
        <authorList>
            <person name="Shi T."/>
            <person name="Rahmani R.S."/>
            <person name="Gugger P.F."/>
            <person name="Wang M."/>
            <person name="Li H."/>
            <person name="Zhang Y."/>
            <person name="Li Z."/>
            <person name="Wang Q."/>
            <person name="Van de Peer Y."/>
            <person name="Marchal K."/>
            <person name="Chen J."/>
        </authorList>
    </citation>
    <scope>NUCLEOTIDE SEQUENCE [LARGE SCALE GENOMIC DNA]</scope>
    <source>
        <tissue evidence="1">Leaf</tissue>
    </source>
</reference>
<evidence type="ECO:0008006" key="3">
    <source>
        <dbReference type="Google" id="ProtNLM"/>
    </source>
</evidence>
<accession>A0A822XNC5</accession>
<sequence length="109" mass="11560">MLSLALIQLRELVKMAATSSQTQPSFEGKGEADASVFWTPPQANSMKLDVDGALLANNAAAFGLVIRDHASLFVAEKCGKDSTVSALQMEVLAVLNDLLFAQDLHNGNA</sequence>
<evidence type="ECO:0000313" key="2">
    <source>
        <dbReference type="Proteomes" id="UP000607653"/>
    </source>
</evidence>
<dbReference type="Proteomes" id="UP000607653">
    <property type="component" value="Unassembled WGS sequence"/>
</dbReference>
<organism evidence="1 2">
    <name type="scientific">Nelumbo nucifera</name>
    <name type="common">Sacred lotus</name>
    <dbReference type="NCBI Taxonomy" id="4432"/>
    <lineage>
        <taxon>Eukaryota</taxon>
        <taxon>Viridiplantae</taxon>
        <taxon>Streptophyta</taxon>
        <taxon>Embryophyta</taxon>
        <taxon>Tracheophyta</taxon>
        <taxon>Spermatophyta</taxon>
        <taxon>Magnoliopsida</taxon>
        <taxon>Proteales</taxon>
        <taxon>Nelumbonaceae</taxon>
        <taxon>Nelumbo</taxon>
    </lineage>
</organism>
<dbReference type="AlphaFoldDB" id="A0A822XNC5"/>
<proteinExistence type="predicted"/>
<gene>
    <name evidence="1" type="ORF">HUJ06_021708</name>
</gene>
<comment type="caution">
    <text evidence="1">The sequence shown here is derived from an EMBL/GenBank/DDBJ whole genome shotgun (WGS) entry which is preliminary data.</text>
</comment>
<dbReference type="EMBL" id="DUZY01000001">
    <property type="protein sequence ID" value="DAD20245.1"/>
    <property type="molecule type" value="Genomic_DNA"/>
</dbReference>
<name>A0A822XNC5_NELNU</name>
<protein>
    <recommendedName>
        <fullName evidence="3">RNase H type-1 domain-containing protein</fullName>
    </recommendedName>
</protein>